<dbReference type="SUPFAM" id="SSF56300">
    <property type="entry name" value="Metallo-dependent phosphatases"/>
    <property type="match status" value="1"/>
</dbReference>
<dbReference type="InterPro" id="IPR029052">
    <property type="entry name" value="Metallo-depent_PP-like"/>
</dbReference>
<feature type="signal peptide" evidence="2">
    <location>
        <begin position="1"/>
        <end position="30"/>
    </location>
</feature>
<dbReference type="GO" id="GO:0000298">
    <property type="term" value="F:endopolyphosphatase activity"/>
    <property type="evidence" value="ECO:0007669"/>
    <property type="project" value="TreeGrafter"/>
</dbReference>
<sequence length="315" mass="34108">MLVPCPTKALNQGLMLILALCTASSLLVQSAPVQSSQPPAAGNSPPLGPADSANPNGGRTIIVGDVHGRLEDFNKLIAELKYNQTMDKVILAGDLVAKGPDSLGVIDKARQMGAECVRGNHDDEVLRWRGYLDSLKKTTKTDFKNEEEDEAKVPEDLIPGSEHEKLARDMTDAQYKYLSSCPLILTLPDTLSPRNAAVYVMHAGIDPAHTFKEQKPWTLFNVRNILDGVPSRKKKGSSWSKGYNEAESKRVQKGAEGHLVVYGHDAGRGLNNQKWSIGLDTGCVKGNQLSAYIVEQDKVVSIDCGKASEGDDGDD</sequence>
<dbReference type="GO" id="GO:0005737">
    <property type="term" value="C:cytoplasm"/>
    <property type="evidence" value="ECO:0007669"/>
    <property type="project" value="TreeGrafter"/>
</dbReference>
<dbReference type="OrthoDB" id="10267127at2759"/>
<dbReference type="InterPro" id="IPR004843">
    <property type="entry name" value="Calcineurin-like_PHP"/>
</dbReference>
<dbReference type="AlphaFoldDB" id="A0A9P6J904"/>
<comment type="caution">
    <text evidence="4">The sequence shown here is derived from an EMBL/GenBank/DDBJ whole genome shotgun (WGS) entry which is preliminary data.</text>
</comment>
<evidence type="ECO:0000256" key="2">
    <source>
        <dbReference type="SAM" id="SignalP"/>
    </source>
</evidence>
<dbReference type="PANTHER" id="PTHR42850">
    <property type="entry name" value="METALLOPHOSPHOESTERASE"/>
    <property type="match status" value="1"/>
</dbReference>
<dbReference type="Gene3D" id="3.60.21.10">
    <property type="match status" value="1"/>
</dbReference>
<evidence type="ECO:0000259" key="3">
    <source>
        <dbReference type="Pfam" id="PF00149"/>
    </source>
</evidence>
<dbReference type="InterPro" id="IPR050126">
    <property type="entry name" value="Ap4A_hydrolase"/>
</dbReference>
<dbReference type="Proteomes" id="UP000738359">
    <property type="component" value="Unassembled WGS sequence"/>
</dbReference>
<gene>
    <name evidence="4" type="ORF">BGZ70_005263</name>
</gene>
<dbReference type="GO" id="GO:0016791">
    <property type="term" value="F:phosphatase activity"/>
    <property type="evidence" value="ECO:0007669"/>
    <property type="project" value="TreeGrafter"/>
</dbReference>
<dbReference type="PANTHER" id="PTHR42850:SF4">
    <property type="entry name" value="ZINC-DEPENDENT ENDOPOLYPHOSPHATASE"/>
    <property type="match status" value="1"/>
</dbReference>
<keyword evidence="5" id="KW-1185">Reference proteome</keyword>
<feature type="domain" description="Calcineurin-like phosphoesterase" evidence="3">
    <location>
        <begin position="59"/>
        <end position="265"/>
    </location>
</feature>
<evidence type="ECO:0000313" key="5">
    <source>
        <dbReference type="Proteomes" id="UP000738359"/>
    </source>
</evidence>
<protein>
    <recommendedName>
        <fullName evidence="3">Calcineurin-like phosphoesterase domain-containing protein</fullName>
    </recommendedName>
</protein>
<evidence type="ECO:0000313" key="4">
    <source>
        <dbReference type="EMBL" id="KAF9965189.1"/>
    </source>
</evidence>
<keyword evidence="2" id="KW-0732">Signal</keyword>
<organism evidence="4 5">
    <name type="scientific">Mortierella alpina</name>
    <name type="common">Oleaginous fungus</name>
    <name type="synonym">Mortierella renispora</name>
    <dbReference type="NCBI Taxonomy" id="64518"/>
    <lineage>
        <taxon>Eukaryota</taxon>
        <taxon>Fungi</taxon>
        <taxon>Fungi incertae sedis</taxon>
        <taxon>Mucoromycota</taxon>
        <taxon>Mortierellomycotina</taxon>
        <taxon>Mortierellomycetes</taxon>
        <taxon>Mortierellales</taxon>
        <taxon>Mortierellaceae</taxon>
        <taxon>Mortierella</taxon>
    </lineage>
</organism>
<dbReference type="Pfam" id="PF00149">
    <property type="entry name" value="Metallophos"/>
    <property type="match status" value="1"/>
</dbReference>
<name>A0A9P6J904_MORAP</name>
<evidence type="ECO:0000256" key="1">
    <source>
        <dbReference type="SAM" id="MobiDB-lite"/>
    </source>
</evidence>
<dbReference type="EMBL" id="JAAAHY010000279">
    <property type="protein sequence ID" value="KAF9965189.1"/>
    <property type="molecule type" value="Genomic_DNA"/>
</dbReference>
<dbReference type="CDD" id="cd00144">
    <property type="entry name" value="MPP_PPP_family"/>
    <property type="match status" value="1"/>
</dbReference>
<feature type="region of interest" description="Disordered" evidence="1">
    <location>
        <begin position="34"/>
        <end position="59"/>
    </location>
</feature>
<accession>A0A9P6J904</accession>
<proteinExistence type="predicted"/>
<dbReference type="GO" id="GO:0006798">
    <property type="term" value="P:polyphosphate catabolic process"/>
    <property type="evidence" value="ECO:0007669"/>
    <property type="project" value="TreeGrafter"/>
</dbReference>
<feature type="chain" id="PRO_5040469482" description="Calcineurin-like phosphoesterase domain-containing protein" evidence="2">
    <location>
        <begin position="31"/>
        <end position="315"/>
    </location>
</feature>
<reference evidence="4" key="1">
    <citation type="journal article" date="2020" name="Fungal Divers.">
        <title>Resolving the Mortierellaceae phylogeny through synthesis of multi-gene phylogenetics and phylogenomics.</title>
        <authorList>
            <person name="Vandepol N."/>
            <person name="Liber J."/>
            <person name="Desiro A."/>
            <person name="Na H."/>
            <person name="Kennedy M."/>
            <person name="Barry K."/>
            <person name="Grigoriev I.V."/>
            <person name="Miller A.N."/>
            <person name="O'Donnell K."/>
            <person name="Stajich J.E."/>
            <person name="Bonito G."/>
        </authorList>
    </citation>
    <scope>NUCLEOTIDE SEQUENCE</scope>
    <source>
        <strain evidence="4">CK1249</strain>
    </source>
</reference>